<dbReference type="EMBL" id="BIXY01000086">
    <property type="protein sequence ID" value="GCF10898.1"/>
    <property type="molecule type" value="Genomic_DNA"/>
</dbReference>
<evidence type="ECO:0000313" key="3">
    <source>
        <dbReference type="Proteomes" id="UP000322530"/>
    </source>
</evidence>
<accession>A0A5A5TI78</accession>
<keyword evidence="3" id="KW-1185">Reference proteome</keyword>
<evidence type="ECO:0000256" key="1">
    <source>
        <dbReference type="SAM" id="Coils"/>
    </source>
</evidence>
<proteinExistence type="predicted"/>
<gene>
    <name evidence="2" type="ORF">KDI_44620</name>
</gene>
<dbReference type="Proteomes" id="UP000322530">
    <property type="component" value="Unassembled WGS sequence"/>
</dbReference>
<reference evidence="2 3" key="1">
    <citation type="submission" date="2019-01" db="EMBL/GenBank/DDBJ databases">
        <title>Draft genome sequence of Dictyobacter sp. Uno17.</title>
        <authorList>
            <person name="Wang C.M."/>
            <person name="Zheng Y."/>
            <person name="Sakai Y."/>
            <person name="Abe K."/>
            <person name="Yokota A."/>
            <person name="Yabe S."/>
        </authorList>
    </citation>
    <scope>NUCLEOTIDE SEQUENCE [LARGE SCALE GENOMIC DNA]</scope>
    <source>
        <strain evidence="2 3">Uno17</strain>
    </source>
</reference>
<dbReference type="RefSeq" id="WP_149403755.1">
    <property type="nucleotide sequence ID" value="NZ_BIXY01000086.1"/>
</dbReference>
<protein>
    <submittedName>
        <fullName evidence="2">Uncharacterized protein</fullName>
    </submittedName>
</protein>
<name>A0A5A5TI78_9CHLR</name>
<comment type="caution">
    <text evidence="2">The sequence shown here is derived from an EMBL/GenBank/DDBJ whole genome shotgun (WGS) entry which is preliminary data.</text>
</comment>
<keyword evidence="1" id="KW-0175">Coiled coil</keyword>
<dbReference type="AlphaFoldDB" id="A0A5A5TI78"/>
<feature type="coiled-coil region" evidence="1">
    <location>
        <begin position="74"/>
        <end position="106"/>
    </location>
</feature>
<evidence type="ECO:0000313" key="2">
    <source>
        <dbReference type="EMBL" id="GCF10898.1"/>
    </source>
</evidence>
<sequence>MIIQYDAKECEGITQGDYTTYPASLLQKVLAFEQMGLETYTKALAWIKDPKGDCDEHVLEVRADWGIGWYEHRVAEAQKEVNKLTLELLTRQRDQLNESIAALTVILNSSK</sequence>
<organism evidence="2 3">
    <name type="scientific">Dictyobacter arantiisoli</name>
    <dbReference type="NCBI Taxonomy" id="2014874"/>
    <lineage>
        <taxon>Bacteria</taxon>
        <taxon>Bacillati</taxon>
        <taxon>Chloroflexota</taxon>
        <taxon>Ktedonobacteria</taxon>
        <taxon>Ktedonobacterales</taxon>
        <taxon>Dictyobacteraceae</taxon>
        <taxon>Dictyobacter</taxon>
    </lineage>
</organism>